<dbReference type="Pfam" id="PF07731">
    <property type="entry name" value="Cu-oxidase_2"/>
    <property type="match status" value="1"/>
</dbReference>
<evidence type="ECO:0008006" key="6">
    <source>
        <dbReference type="Google" id="ProtNLM"/>
    </source>
</evidence>
<dbReference type="PANTHER" id="PTHR11709">
    <property type="entry name" value="MULTI-COPPER OXIDASE"/>
    <property type="match status" value="1"/>
</dbReference>
<sequence>MDSKVPIQYEDLLVISRGSRQPFRMYYHDKSDTLFLADVGQGDGPTTERIFQGEGISKRLTPAMSKTPYNWGWPCVEGVYGSVEAKYEAPDVYAVYDADSEQTRGAYLAQNNLDTCAPVYAAVQEYTGIGPPAAGAMPAGTVADAQWRAPIFEYRDGVIDPEFPEYCQNDGTASITAMHVSDSKALPLELQGKLFFGDHVKGCVWYFDADANGAPDATKPPHVLMTRTNAVDIRTGPDGALYIIDYDNTRITRAFARGKGPGALNEGPTDPPTAAPTPAPFAVPEVNDALQCFDGAGMPELQWTRNEDGTYGGDLIFDAVNLNTPNGVVRTRAFNYMVSAPVIRMKACNTYKLNVNNNLVDWPVGIQEAVPNSVHDPTVMNIHLHGLHISGEAPSDDVFTVVAPGDTVEYTYAVPCDHAGGHHWYHPHHHGSTALQLGGGAAGLLIIEPGPREASTIPAAFSTMPEQHMIIYDFDLKTLANVADGSGDPIFAAPDGGAAQTFAMVNGCGKVPTFQIEAGQWTKLRILNVGATYNVALTLAPPAAGILPCDVMLIAKDGVPVNDAPRAVAKNMMFMSLASRLEVAVRCPIATLPAAPHLFTYQHFGAAGLEKPPTIATVTVVASYRDAAPDLPPLAPCRATYLTSSAAVPLLQRDAPFQIAMRGDGINSEKFTGEAEDFHTFILDKPQRWTVAGSFQHPVHVHVNHMEIAAVTPDNDIDGIPEWNVVGDWIDTLAVPNGVDVYVRAERFTGKMMIHCHIAQHSDLGVTKVMNIVPNPAAIAPLAAAPIAAGGPADIQVADWGTCPALIPASTPFNVGAPAAVPGVIQAEEFDLGGEGIAYHNINLDRGAPPAMRAGEASVEIDTIAVGKAQVTAVGYIRDGEWLKYSVNIAAAGFYTASLTVAAAPAPLLTPLGMHWSLWLDVDGGCPAPGTPGKLLTVADDKWNGTGGALVFAAYDAPGFMRILAPGPHTITLCFEGNAGFELDSLTIAAWKPAP</sequence>
<evidence type="ECO:0000313" key="5">
    <source>
        <dbReference type="Proteomes" id="UP000664859"/>
    </source>
</evidence>
<dbReference type="SUPFAM" id="SSF49785">
    <property type="entry name" value="Galactose-binding domain-like"/>
    <property type="match status" value="1"/>
</dbReference>
<dbReference type="PANTHER" id="PTHR11709:SF518">
    <property type="entry name" value="MULTICOPPER OXIDASE"/>
    <property type="match status" value="1"/>
</dbReference>
<dbReference type="InterPro" id="IPR011706">
    <property type="entry name" value="Cu-oxidase_C"/>
</dbReference>
<dbReference type="GO" id="GO:0005507">
    <property type="term" value="F:copper ion binding"/>
    <property type="evidence" value="ECO:0007669"/>
    <property type="project" value="InterPro"/>
</dbReference>
<dbReference type="EMBL" id="JAFCMP010000457">
    <property type="protein sequence ID" value="KAG5179536.1"/>
    <property type="molecule type" value="Genomic_DNA"/>
</dbReference>
<evidence type="ECO:0000259" key="3">
    <source>
        <dbReference type="Pfam" id="PF07732"/>
    </source>
</evidence>
<comment type="caution">
    <text evidence="4">The sequence shown here is derived from an EMBL/GenBank/DDBJ whole genome shotgun (WGS) entry which is preliminary data.</text>
</comment>
<accession>A0A835YQ52</accession>
<evidence type="ECO:0000259" key="2">
    <source>
        <dbReference type="Pfam" id="PF07731"/>
    </source>
</evidence>
<dbReference type="OrthoDB" id="2121828at2759"/>
<protein>
    <recommendedName>
        <fullName evidence="6">Laccase</fullName>
    </recommendedName>
</protein>
<dbReference type="Proteomes" id="UP000664859">
    <property type="component" value="Unassembled WGS sequence"/>
</dbReference>
<name>A0A835YQ52_9STRA</name>
<dbReference type="InterPro" id="IPR045087">
    <property type="entry name" value="Cu-oxidase_fam"/>
</dbReference>
<dbReference type="Gene3D" id="2.120.10.30">
    <property type="entry name" value="TolB, C-terminal domain"/>
    <property type="match status" value="1"/>
</dbReference>
<dbReference type="AlphaFoldDB" id="A0A835YQ52"/>
<dbReference type="CDD" id="cd04080">
    <property type="entry name" value="CBM6_cellulase-like"/>
    <property type="match status" value="1"/>
</dbReference>
<dbReference type="Gene3D" id="2.60.120.260">
    <property type="entry name" value="Galactose-binding domain-like"/>
    <property type="match status" value="1"/>
</dbReference>
<dbReference type="InterPro" id="IPR011707">
    <property type="entry name" value="Cu-oxidase-like_N"/>
</dbReference>
<keyword evidence="5" id="KW-1185">Reference proteome</keyword>
<reference evidence="4" key="1">
    <citation type="submission" date="2021-02" db="EMBL/GenBank/DDBJ databases">
        <title>First Annotated Genome of the Yellow-green Alga Tribonema minus.</title>
        <authorList>
            <person name="Mahan K.M."/>
        </authorList>
    </citation>
    <scope>NUCLEOTIDE SEQUENCE</scope>
    <source>
        <strain evidence="4">UTEX B ZZ1240</strain>
    </source>
</reference>
<dbReference type="InterPro" id="IPR008972">
    <property type="entry name" value="Cupredoxin"/>
</dbReference>
<feature type="domain" description="Plastocyanin-like" evidence="2">
    <location>
        <begin position="680"/>
        <end position="772"/>
    </location>
</feature>
<dbReference type="Gene3D" id="2.60.40.420">
    <property type="entry name" value="Cupredoxins - blue copper proteins"/>
    <property type="match status" value="3"/>
</dbReference>
<feature type="domain" description="Plastocyanin-like" evidence="3">
    <location>
        <begin position="370"/>
        <end position="449"/>
    </location>
</feature>
<dbReference type="SUPFAM" id="SSF49503">
    <property type="entry name" value="Cupredoxins"/>
    <property type="match status" value="2"/>
</dbReference>
<gene>
    <name evidence="4" type="ORF">JKP88DRAFT_167518</name>
</gene>
<comment type="similarity">
    <text evidence="1">Belongs to the multicopper oxidase family.</text>
</comment>
<dbReference type="InterPro" id="IPR008979">
    <property type="entry name" value="Galactose-bd-like_sf"/>
</dbReference>
<dbReference type="InterPro" id="IPR011042">
    <property type="entry name" value="6-blade_b-propeller_TolB-like"/>
</dbReference>
<dbReference type="GO" id="GO:0016491">
    <property type="term" value="F:oxidoreductase activity"/>
    <property type="evidence" value="ECO:0007669"/>
    <property type="project" value="InterPro"/>
</dbReference>
<proteinExistence type="inferred from homology"/>
<organism evidence="4 5">
    <name type="scientific">Tribonema minus</name>
    <dbReference type="NCBI Taxonomy" id="303371"/>
    <lineage>
        <taxon>Eukaryota</taxon>
        <taxon>Sar</taxon>
        <taxon>Stramenopiles</taxon>
        <taxon>Ochrophyta</taxon>
        <taxon>PX clade</taxon>
        <taxon>Xanthophyceae</taxon>
        <taxon>Tribonematales</taxon>
        <taxon>Tribonemataceae</taxon>
        <taxon>Tribonema</taxon>
    </lineage>
</organism>
<evidence type="ECO:0000313" key="4">
    <source>
        <dbReference type="EMBL" id="KAG5179536.1"/>
    </source>
</evidence>
<dbReference type="Pfam" id="PF07732">
    <property type="entry name" value="Cu-oxidase_3"/>
    <property type="match status" value="1"/>
</dbReference>
<evidence type="ECO:0000256" key="1">
    <source>
        <dbReference type="ARBA" id="ARBA00010609"/>
    </source>
</evidence>